<protein>
    <submittedName>
        <fullName evidence="1">Uncharacterized protein</fullName>
    </submittedName>
</protein>
<evidence type="ECO:0000313" key="1">
    <source>
        <dbReference type="EMBL" id="KAF4041547.1"/>
    </source>
</evidence>
<accession>A0A833S6B2</accession>
<organism evidence="1 3">
    <name type="scientific">Phytophthora infestans</name>
    <name type="common">Potato late blight agent</name>
    <name type="synonym">Botrytis infestans</name>
    <dbReference type="NCBI Taxonomy" id="4787"/>
    <lineage>
        <taxon>Eukaryota</taxon>
        <taxon>Sar</taxon>
        <taxon>Stramenopiles</taxon>
        <taxon>Oomycota</taxon>
        <taxon>Peronosporomycetes</taxon>
        <taxon>Peronosporales</taxon>
        <taxon>Peronosporaceae</taxon>
        <taxon>Phytophthora</taxon>
    </lineage>
</organism>
<evidence type="ECO:0000313" key="2">
    <source>
        <dbReference type="EMBL" id="KAF4128765.1"/>
    </source>
</evidence>
<dbReference type="EMBL" id="WSZM01000120">
    <property type="protein sequence ID" value="KAF4041547.1"/>
    <property type="molecule type" value="Genomic_DNA"/>
</dbReference>
<reference evidence="1" key="1">
    <citation type="submission" date="2020-04" db="EMBL/GenBank/DDBJ databases">
        <title>Hybrid Assembly of Korean Phytophthora infestans isolates.</title>
        <authorList>
            <person name="Prokchorchik M."/>
            <person name="Lee Y."/>
            <person name="Seo J."/>
            <person name="Cho J.-H."/>
            <person name="Park Y.-E."/>
            <person name="Jang D.-C."/>
            <person name="Im J.-S."/>
            <person name="Choi J.-G."/>
            <person name="Park H.-J."/>
            <person name="Lee G.-B."/>
            <person name="Lee Y.-G."/>
            <person name="Hong S.-Y."/>
            <person name="Cho K."/>
            <person name="Sohn K.H."/>
        </authorList>
    </citation>
    <scope>NUCLEOTIDE SEQUENCE</scope>
    <source>
        <strain evidence="1">KR_1_A1</strain>
        <strain evidence="2">KR_2_A2</strain>
    </source>
</reference>
<proteinExistence type="predicted"/>
<dbReference type="Proteomes" id="UP000602510">
    <property type="component" value="Unassembled WGS sequence"/>
</dbReference>
<gene>
    <name evidence="1" type="ORF">GN244_ATG06220</name>
    <name evidence="2" type="ORF">GN958_ATG22034</name>
</gene>
<comment type="caution">
    <text evidence="1">The sequence shown here is derived from an EMBL/GenBank/DDBJ whole genome shotgun (WGS) entry which is preliminary data.</text>
</comment>
<name>A0A833S6B2_PHYIN</name>
<keyword evidence="3" id="KW-1185">Reference proteome</keyword>
<dbReference type="AlphaFoldDB" id="A0A833S6B2"/>
<dbReference type="Proteomes" id="UP000704712">
    <property type="component" value="Unassembled WGS sequence"/>
</dbReference>
<evidence type="ECO:0000313" key="3">
    <source>
        <dbReference type="Proteomes" id="UP000602510"/>
    </source>
</evidence>
<dbReference type="EMBL" id="JAACNO010003068">
    <property type="protein sequence ID" value="KAF4128765.1"/>
    <property type="molecule type" value="Genomic_DNA"/>
</dbReference>
<sequence>METSTSAASVFNLYQEGLAPVQVLQLCFLRRRAPRRLRLERTRIEDDFVLPRPKLQIASLLPPAGVPLEQLMANFLPGVHVQTYCSADAAAPTDISIEAARDSAKWHFLQPRQAAAEAVCRWSTLAESDWRYIHRSLQQHTKQQHDQDAETVGLAAMAEVPEITDICWTLEQCSSDAFVRFIWDHLLLSLLQQCLNSDTLTYHRLFSLLVTNRSLASLSPKDFRVKVRARNLRQVDDTLGAQAELVLIAMYRRQRDATK</sequence>